<dbReference type="Proteomes" id="UP000013520">
    <property type="component" value="Chromosome"/>
</dbReference>
<dbReference type="OrthoDB" id="1708204at2"/>
<proteinExistence type="predicted"/>
<dbReference type="KEGG" id="dgi:Desgi_4523"/>
<protein>
    <submittedName>
        <fullName evidence="1">Uncharacterized protein</fullName>
    </submittedName>
</protein>
<keyword evidence="2" id="KW-1185">Reference proteome</keyword>
<dbReference type="HOGENOM" id="CLU_185908_0_0_9"/>
<evidence type="ECO:0000313" key="1">
    <source>
        <dbReference type="EMBL" id="AGL03751.1"/>
    </source>
</evidence>
<gene>
    <name evidence="1" type="ORF">Desgi_4523</name>
</gene>
<sequence>MRTGCFAYKRNSCTALKVKKCEGCSFYKTKEQFELGQKKALERIRGLDAERQKHIFEKYYGGERA</sequence>
<organism evidence="1 2">
    <name type="scientific">Desulfoscipio gibsoniae DSM 7213</name>
    <dbReference type="NCBI Taxonomy" id="767817"/>
    <lineage>
        <taxon>Bacteria</taxon>
        <taxon>Bacillati</taxon>
        <taxon>Bacillota</taxon>
        <taxon>Clostridia</taxon>
        <taxon>Eubacteriales</taxon>
        <taxon>Desulfallaceae</taxon>
        <taxon>Desulfoscipio</taxon>
    </lineage>
</organism>
<accession>R4KVV1</accession>
<evidence type="ECO:0000313" key="2">
    <source>
        <dbReference type="Proteomes" id="UP000013520"/>
    </source>
</evidence>
<dbReference type="RefSeq" id="WP_006524190.1">
    <property type="nucleotide sequence ID" value="NC_021184.1"/>
</dbReference>
<dbReference type="EMBL" id="CP003273">
    <property type="protein sequence ID" value="AGL03751.1"/>
    <property type="molecule type" value="Genomic_DNA"/>
</dbReference>
<dbReference type="STRING" id="767817.Desgi_4523"/>
<dbReference type="AlphaFoldDB" id="R4KVV1"/>
<name>R4KVV1_9FIRM</name>
<reference evidence="1 2" key="1">
    <citation type="submission" date="2012-01" db="EMBL/GenBank/DDBJ databases">
        <title>Complete sequence of Desulfotomaculum gibsoniae DSM 7213.</title>
        <authorList>
            <consortium name="US DOE Joint Genome Institute"/>
            <person name="Lucas S."/>
            <person name="Han J."/>
            <person name="Lapidus A."/>
            <person name="Cheng J.-F."/>
            <person name="Goodwin L."/>
            <person name="Pitluck S."/>
            <person name="Peters L."/>
            <person name="Ovchinnikova G."/>
            <person name="Teshima H."/>
            <person name="Detter J.C."/>
            <person name="Han C."/>
            <person name="Tapia R."/>
            <person name="Land M."/>
            <person name="Hauser L."/>
            <person name="Kyrpides N."/>
            <person name="Ivanova N."/>
            <person name="Pagani I."/>
            <person name="Parshina S."/>
            <person name="Plugge C."/>
            <person name="Muyzer G."/>
            <person name="Kuever J."/>
            <person name="Ivanova A."/>
            <person name="Nazina T."/>
            <person name="Klenk H.-P."/>
            <person name="Brambilla E."/>
            <person name="Spring S."/>
            <person name="Stams A.F."/>
            <person name="Woyke T."/>
        </authorList>
    </citation>
    <scope>NUCLEOTIDE SEQUENCE [LARGE SCALE GENOMIC DNA]</scope>
    <source>
        <strain evidence="1 2">DSM 7213</strain>
    </source>
</reference>